<protein>
    <recommendedName>
        <fullName evidence="3">histidine kinase</fullName>
        <ecNumber evidence="3">2.7.13.3</ecNumber>
    </recommendedName>
</protein>
<dbReference type="PRINTS" id="PR00344">
    <property type="entry name" value="BCTRLSENSOR"/>
</dbReference>
<dbReference type="GO" id="GO:0005886">
    <property type="term" value="C:plasma membrane"/>
    <property type="evidence" value="ECO:0007669"/>
    <property type="project" value="TreeGrafter"/>
</dbReference>
<dbReference type="CDD" id="cd06225">
    <property type="entry name" value="HAMP"/>
    <property type="match status" value="1"/>
</dbReference>
<keyword evidence="7" id="KW-1133">Transmembrane helix</keyword>
<feature type="domain" description="Histidine kinase" evidence="8">
    <location>
        <begin position="388"/>
        <end position="604"/>
    </location>
</feature>
<evidence type="ECO:0000256" key="6">
    <source>
        <dbReference type="ARBA" id="ARBA00022777"/>
    </source>
</evidence>
<dbReference type="SUPFAM" id="SSF55874">
    <property type="entry name" value="ATPase domain of HSP90 chaperone/DNA topoisomerase II/histidine kinase"/>
    <property type="match status" value="1"/>
</dbReference>
<dbReference type="InterPro" id="IPR005467">
    <property type="entry name" value="His_kinase_dom"/>
</dbReference>
<keyword evidence="6" id="KW-0418">Kinase</keyword>
<gene>
    <name evidence="11" type="ORF">HHL09_10770</name>
</gene>
<dbReference type="InterPro" id="IPR036097">
    <property type="entry name" value="HisK_dim/P_sf"/>
</dbReference>
<evidence type="ECO:0000259" key="9">
    <source>
        <dbReference type="PROSITE" id="PS50112"/>
    </source>
</evidence>
<dbReference type="GO" id="GO:0009927">
    <property type="term" value="F:histidine phosphotransfer kinase activity"/>
    <property type="evidence" value="ECO:0007669"/>
    <property type="project" value="TreeGrafter"/>
</dbReference>
<dbReference type="SMART" id="SM00304">
    <property type="entry name" value="HAMP"/>
    <property type="match status" value="1"/>
</dbReference>
<evidence type="ECO:0000256" key="1">
    <source>
        <dbReference type="ARBA" id="ARBA00000085"/>
    </source>
</evidence>
<dbReference type="InterPro" id="IPR003661">
    <property type="entry name" value="HisK_dim/P_dom"/>
</dbReference>
<dbReference type="AlphaFoldDB" id="A0A858RHQ9"/>
<dbReference type="InterPro" id="IPR003594">
    <property type="entry name" value="HATPase_dom"/>
</dbReference>
<dbReference type="SUPFAM" id="SSF158472">
    <property type="entry name" value="HAMP domain-like"/>
    <property type="match status" value="1"/>
</dbReference>
<dbReference type="SMART" id="SM00387">
    <property type="entry name" value="HATPase_c"/>
    <property type="match status" value="1"/>
</dbReference>
<dbReference type="Pfam" id="PF00512">
    <property type="entry name" value="HisKA"/>
    <property type="match status" value="1"/>
</dbReference>
<dbReference type="GO" id="GO:0000155">
    <property type="term" value="F:phosphorelay sensor kinase activity"/>
    <property type="evidence" value="ECO:0007669"/>
    <property type="project" value="InterPro"/>
</dbReference>
<evidence type="ECO:0000313" key="11">
    <source>
        <dbReference type="EMBL" id="QJE96245.1"/>
    </source>
</evidence>
<dbReference type="PROSITE" id="PS50109">
    <property type="entry name" value="HIS_KIN"/>
    <property type="match status" value="1"/>
</dbReference>
<keyword evidence="7" id="KW-0472">Membrane</keyword>
<proteinExistence type="predicted"/>
<dbReference type="Gene3D" id="3.30.450.20">
    <property type="entry name" value="PAS domain"/>
    <property type="match status" value="1"/>
</dbReference>
<dbReference type="EC" id="2.7.13.3" evidence="3"/>
<dbReference type="PANTHER" id="PTHR43047:SF72">
    <property type="entry name" value="OSMOSENSING HISTIDINE PROTEIN KINASE SLN1"/>
    <property type="match status" value="1"/>
</dbReference>
<dbReference type="SUPFAM" id="SSF55785">
    <property type="entry name" value="PYP-like sensor domain (PAS domain)"/>
    <property type="match status" value="1"/>
</dbReference>
<dbReference type="Pfam" id="PF00672">
    <property type="entry name" value="HAMP"/>
    <property type="match status" value="1"/>
</dbReference>
<feature type="domain" description="PAS" evidence="9">
    <location>
        <begin position="271"/>
        <end position="301"/>
    </location>
</feature>
<dbReference type="Pfam" id="PF02518">
    <property type="entry name" value="HATPase_c"/>
    <property type="match status" value="1"/>
</dbReference>
<evidence type="ECO:0000313" key="12">
    <source>
        <dbReference type="Proteomes" id="UP000501812"/>
    </source>
</evidence>
<dbReference type="InterPro" id="IPR003660">
    <property type="entry name" value="HAMP_dom"/>
</dbReference>
<dbReference type="PROSITE" id="PS50112">
    <property type="entry name" value="PAS"/>
    <property type="match status" value="1"/>
</dbReference>
<dbReference type="InterPro" id="IPR004358">
    <property type="entry name" value="Sig_transdc_His_kin-like_C"/>
</dbReference>
<name>A0A858RHQ9_9BACT</name>
<sequence>MLRTRLFFGLLTLILLLWGVGAAALLLVRDASKRYDTLVQESYPAIKLSRGFRTITTGLNVHYLPALASPPGTQVPDRSKFDADKEELKDRVNALRLQTSSDGGWDDLQARLDQAVETYLQGYERFFAESLSTQEDRSKLMSYMSTQTQRITDLSDSIFALADAKMMGSSVKSGAESSKNTFFVLTLVLLGTGIAMFIYFQLVRHMVDPVVGLRRSIEEIRKGNFELTLPEPGADSEFRSVATAFNDMAAELRVRRGETNERLLKTNLVNRAILEAIPSPVFVLGDDGRILQINPAAERLTESLGVAGRLPSKIQRILNESNDHGENHLPEDPREALLFRIEEREFFYLPRIFSFTSEDGVYSGRAVLLHNVTRIRWLDDMKTNLISTVSHEIKTPLTGIRMVLHLLLEERSGGLTDVQKTMVSSANDDCERLLVTLNTLLDLSRSESGSTHLERVPVALRDAMLRAERIFEPRAAEKSVEIDVEAADGMPEVSADPLRLDEVLNNLVSNAIKHSPTGGKVTLRASQPDAEHMRVTVIDQGPGVPEEMQNRIFERFFRAPGQDSDGVGLGLFICREIMRAHEGRIGLKERAHDQTEFFIDVPIA</sequence>
<evidence type="ECO:0000256" key="4">
    <source>
        <dbReference type="ARBA" id="ARBA00022553"/>
    </source>
</evidence>
<reference evidence="11 12" key="1">
    <citation type="submission" date="2020-04" db="EMBL/GenBank/DDBJ databases">
        <title>Luteolibacter sp. G-1-1-1 isolated from soil.</title>
        <authorList>
            <person name="Dahal R.H."/>
        </authorList>
    </citation>
    <scope>NUCLEOTIDE SEQUENCE [LARGE SCALE GENOMIC DNA]</scope>
    <source>
        <strain evidence="11 12">G-1-1-1</strain>
    </source>
</reference>
<feature type="transmembrane region" description="Helical" evidence="7">
    <location>
        <begin position="182"/>
        <end position="200"/>
    </location>
</feature>
<evidence type="ECO:0000259" key="8">
    <source>
        <dbReference type="PROSITE" id="PS50109"/>
    </source>
</evidence>
<feature type="domain" description="HAMP" evidence="10">
    <location>
        <begin position="204"/>
        <end position="257"/>
    </location>
</feature>
<keyword evidence="4" id="KW-0597">Phosphoprotein</keyword>
<dbReference type="Gene3D" id="3.30.565.10">
    <property type="entry name" value="Histidine kinase-like ATPase, C-terminal domain"/>
    <property type="match status" value="1"/>
</dbReference>
<dbReference type="EMBL" id="CP051774">
    <property type="protein sequence ID" value="QJE96245.1"/>
    <property type="molecule type" value="Genomic_DNA"/>
</dbReference>
<dbReference type="RefSeq" id="WP_169454646.1">
    <property type="nucleotide sequence ID" value="NZ_CP051774.1"/>
</dbReference>
<dbReference type="PROSITE" id="PS50885">
    <property type="entry name" value="HAMP"/>
    <property type="match status" value="1"/>
</dbReference>
<organism evidence="11 12">
    <name type="scientific">Luteolibacter luteus</name>
    <dbReference type="NCBI Taxonomy" id="2728835"/>
    <lineage>
        <taxon>Bacteria</taxon>
        <taxon>Pseudomonadati</taxon>
        <taxon>Verrucomicrobiota</taxon>
        <taxon>Verrucomicrobiia</taxon>
        <taxon>Verrucomicrobiales</taxon>
        <taxon>Verrucomicrobiaceae</taxon>
        <taxon>Luteolibacter</taxon>
    </lineage>
</organism>
<dbReference type="Gene3D" id="6.10.340.10">
    <property type="match status" value="1"/>
</dbReference>
<dbReference type="InterPro" id="IPR035965">
    <property type="entry name" value="PAS-like_dom_sf"/>
</dbReference>
<evidence type="ECO:0000256" key="7">
    <source>
        <dbReference type="SAM" id="Phobius"/>
    </source>
</evidence>
<dbReference type="PANTHER" id="PTHR43047">
    <property type="entry name" value="TWO-COMPONENT HISTIDINE PROTEIN KINASE"/>
    <property type="match status" value="1"/>
</dbReference>
<dbReference type="Gene3D" id="1.10.287.130">
    <property type="match status" value="1"/>
</dbReference>
<dbReference type="CDD" id="cd00075">
    <property type="entry name" value="HATPase"/>
    <property type="match status" value="1"/>
</dbReference>
<evidence type="ECO:0000256" key="3">
    <source>
        <dbReference type="ARBA" id="ARBA00012438"/>
    </source>
</evidence>
<dbReference type="SUPFAM" id="SSF47384">
    <property type="entry name" value="Homodimeric domain of signal transducing histidine kinase"/>
    <property type="match status" value="1"/>
</dbReference>
<keyword evidence="12" id="KW-1185">Reference proteome</keyword>
<dbReference type="Pfam" id="PF13188">
    <property type="entry name" value="PAS_8"/>
    <property type="match status" value="1"/>
</dbReference>
<dbReference type="Proteomes" id="UP000501812">
    <property type="component" value="Chromosome"/>
</dbReference>
<comment type="catalytic activity">
    <reaction evidence="1">
        <text>ATP + protein L-histidine = ADP + protein N-phospho-L-histidine.</text>
        <dbReference type="EC" id="2.7.13.3"/>
    </reaction>
</comment>
<comment type="subcellular location">
    <subcellularLocation>
        <location evidence="2">Membrane</location>
    </subcellularLocation>
</comment>
<dbReference type="SMART" id="SM00388">
    <property type="entry name" value="HisKA"/>
    <property type="match status" value="1"/>
</dbReference>
<dbReference type="KEGG" id="luo:HHL09_10770"/>
<evidence type="ECO:0000259" key="10">
    <source>
        <dbReference type="PROSITE" id="PS50885"/>
    </source>
</evidence>
<evidence type="ECO:0000256" key="2">
    <source>
        <dbReference type="ARBA" id="ARBA00004370"/>
    </source>
</evidence>
<dbReference type="CDD" id="cd00082">
    <property type="entry name" value="HisKA"/>
    <property type="match status" value="1"/>
</dbReference>
<evidence type="ECO:0000256" key="5">
    <source>
        <dbReference type="ARBA" id="ARBA00022679"/>
    </source>
</evidence>
<dbReference type="InterPro" id="IPR000014">
    <property type="entry name" value="PAS"/>
</dbReference>
<accession>A0A858RHQ9</accession>
<dbReference type="InterPro" id="IPR036890">
    <property type="entry name" value="HATPase_C_sf"/>
</dbReference>
<keyword evidence="5" id="KW-0808">Transferase</keyword>
<keyword evidence="7" id="KW-0812">Transmembrane</keyword>